<dbReference type="EMBL" id="CM047948">
    <property type="protein sequence ID" value="KAI9896639.1"/>
    <property type="molecule type" value="Genomic_DNA"/>
</dbReference>
<proteinExistence type="predicted"/>
<reference evidence="1" key="1">
    <citation type="submission" date="2022-10" db="EMBL/GenBank/DDBJ databases">
        <title>Complete Genome of Trichothecium roseum strain YXFP-22015, a Plant Pathogen Isolated from Citrus.</title>
        <authorList>
            <person name="Wang Y."/>
            <person name="Zhu L."/>
        </authorList>
    </citation>
    <scope>NUCLEOTIDE SEQUENCE</scope>
    <source>
        <strain evidence="1">YXFP-22015</strain>
    </source>
</reference>
<sequence length="303" mass="34137">MVQFAIPSQPAQAPPQYAFAQASPPPPRQYAAQGTSSAFSSSANPDEDWTKISDLAERRRIQNRIAQRNYRKKLKRRLEDLERRAGSPEEAEAQKPAVSPPTAKMARKVTKPRQAQQDRPQQQQQQVQQQQQQARETNNMVKPMSQMQFTPPMEHSDEFIFGTYDDRERSNTPPMFNYSSYPAPDEMMMPPYGTSQSYTTGGMVTTTDTYPSYLTAPVHSTLPSMSHFADASMKRDYSTDAYFSYGFMPGMDMHAAYDHTNPQTPPLTHSFDHSANCSEAGYEYPTTPLSMPGSPGLIQHQSN</sequence>
<evidence type="ECO:0000313" key="2">
    <source>
        <dbReference type="Proteomes" id="UP001163324"/>
    </source>
</evidence>
<organism evidence="1 2">
    <name type="scientific">Trichothecium roseum</name>
    <dbReference type="NCBI Taxonomy" id="47278"/>
    <lineage>
        <taxon>Eukaryota</taxon>
        <taxon>Fungi</taxon>
        <taxon>Dikarya</taxon>
        <taxon>Ascomycota</taxon>
        <taxon>Pezizomycotina</taxon>
        <taxon>Sordariomycetes</taxon>
        <taxon>Hypocreomycetidae</taxon>
        <taxon>Hypocreales</taxon>
        <taxon>Hypocreales incertae sedis</taxon>
        <taxon>Trichothecium</taxon>
    </lineage>
</organism>
<comment type="caution">
    <text evidence="1">The sequence shown here is derived from an EMBL/GenBank/DDBJ whole genome shotgun (WGS) entry which is preliminary data.</text>
</comment>
<protein>
    <submittedName>
        <fullName evidence="1">Uncharacterized protein</fullName>
    </submittedName>
</protein>
<keyword evidence="2" id="KW-1185">Reference proteome</keyword>
<gene>
    <name evidence="1" type="ORF">N3K66_008811</name>
</gene>
<accession>A0ACC0UT07</accession>
<name>A0ACC0UT07_9HYPO</name>
<dbReference type="Proteomes" id="UP001163324">
    <property type="component" value="Chromosome 9"/>
</dbReference>
<evidence type="ECO:0000313" key="1">
    <source>
        <dbReference type="EMBL" id="KAI9896639.1"/>
    </source>
</evidence>